<accession>A0AAP0L7A9</accession>
<dbReference type="AlphaFoldDB" id="A0AAP0L7A9"/>
<sequence length="53" mass="5280">MGHTSSSSSSSSLCSSSSSRLQLATIELLCRVASGCKAFAVAVASEDNIEGVG</sequence>
<evidence type="ECO:0000313" key="1">
    <source>
        <dbReference type="EMBL" id="KAK9165883.1"/>
    </source>
</evidence>
<comment type="caution">
    <text evidence="1">The sequence shown here is derived from an EMBL/GenBank/DDBJ whole genome shotgun (WGS) entry which is preliminary data.</text>
</comment>
<keyword evidence="2" id="KW-1185">Reference proteome</keyword>
<protein>
    <submittedName>
        <fullName evidence="1">Uncharacterized protein</fullName>
    </submittedName>
</protein>
<evidence type="ECO:0000313" key="2">
    <source>
        <dbReference type="Proteomes" id="UP001419268"/>
    </source>
</evidence>
<name>A0AAP0L7A9_9MAGN</name>
<dbReference type="Proteomes" id="UP001419268">
    <property type="component" value="Unassembled WGS sequence"/>
</dbReference>
<proteinExistence type="predicted"/>
<reference evidence="1 2" key="1">
    <citation type="submission" date="2024-01" db="EMBL/GenBank/DDBJ databases">
        <title>Genome assemblies of Stephania.</title>
        <authorList>
            <person name="Yang L."/>
        </authorList>
    </citation>
    <scope>NUCLEOTIDE SEQUENCE [LARGE SCALE GENOMIC DNA]</scope>
    <source>
        <strain evidence="1">JXDWG</strain>
        <tissue evidence="1">Leaf</tissue>
    </source>
</reference>
<dbReference type="EMBL" id="JBBNAG010000001">
    <property type="protein sequence ID" value="KAK9165883.1"/>
    <property type="molecule type" value="Genomic_DNA"/>
</dbReference>
<organism evidence="1 2">
    <name type="scientific">Stephania cephalantha</name>
    <dbReference type="NCBI Taxonomy" id="152367"/>
    <lineage>
        <taxon>Eukaryota</taxon>
        <taxon>Viridiplantae</taxon>
        <taxon>Streptophyta</taxon>
        <taxon>Embryophyta</taxon>
        <taxon>Tracheophyta</taxon>
        <taxon>Spermatophyta</taxon>
        <taxon>Magnoliopsida</taxon>
        <taxon>Ranunculales</taxon>
        <taxon>Menispermaceae</taxon>
        <taxon>Menispermoideae</taxon>
        <taxon>Cissampelideae</taxon>
        <taxon>Stephania</taxon>
    </lineage>
</organism>
<gene>
    <name evidence="1" type="ORF">Scep_001074</name>
</gene>